<dbReference type="AlphaFoldDB" id="A0A853CPJ4"/>
<proteinExistence type="predicted"/>
<name>A0A853CPJ4_9MICO</name>
<accession>A0A853CPJ4</accession>
<protein>
    <submittedName>
        <fullName evidence="1">Uncharacterized protein</fullName>
    </submittedName>
</protein>
<dbReference type="Proteomes" id="UP000578352">
    <property type="component" value="Unassembled WGS sequence"/>
</dbReference>
<reference evidence="1 2" key="1">
    <citation type="submission" date="2020-07" db="EMBL/GenBank/DDBJ databases">
        <title>Sequencing the genomes of 1000 actinobacteria strains.</title>
        <authorList>
            <person name="Klenk H.-P."/>
        </authorList>
    </citation>
    <scope>NUCLEOTIDE SEQUENCE [LARGE SCALE GENOMIC DNA]</scope>
    <source>
        <strain evidence="1 2">DSM 15165</strain>
    </source>
</reference>
<organism evidence="1 2">
    <name type="scientific">Leifsonia shinshuensis</name>
    <dbReference type="NCBI Taxonomy" id="150026"/>
    <lineage>
        <taxon>Bacteria</taxon>
        <taxon>Bacillati</taxon>
        <taxon>Actinomycetota</taxon>
        <taxon>Actinomycetes</taxon>
        <taxon>Micrococcales</taxon>
        <taxon>Microbacteriaceae</taxon>
        <taxon>Leifsonia</taxon>
    </lineage>
</organism>
<sequence length="118" mass="12637">MTIAVKAVRPLPHRAETRVRRGRLAVADSAPSEHLAWRQPVAGLWVAETPSAYLGMIEETGEGFVASAADGRTLGVYPELAEARIAVYANWFRPAKSPGLLAAGLAVAGLFGWLRRTA</sequence>
<dbReference type="RefSeq" id="WP_179604807.1">
    <property type="nucleotide sequence ID" value="NZ_BAABEH010000001.1"/>
</dbReference>
<gene>
    <name evidence="1" type="ORF">HNR13_001083</name>
</gene>
<dbReference type="EMBL" id="JACCFL010000001">
    <property type="protein sequence ID" value="NYJ22796.1"/>
    <property type="molecule type" value="Genomic_DNA"/>
</dbReference>
<evidence type="ECO:0000313" key="2">
    <source>
        <dbReference type="Proteomes" id="UP000578352"/>
    </source>
</evidence>
<evidence type="ECO:0000313" key="1">
    <source>
        <dbReference type="EMBL" id="NYJ22796.1"/>
    </source>
</evidence>
<comment type="caution">
    <text evidence="1">The sequence shown here is derived from an EMBL/GenBank/DDBJ whole genome shotgun (WGS) entry which is preliminary data.</text>
</comment>